<dbReference type="CDD" id="cd01189">
    <property type="entry name" value="INT_ICEBs1_C_like"/>
    <property type="match status" value="1"/>
</dbReference>
<evidence type="ECO:0000313" key="9">
    <source>
        <dbReference type="EMBL" id="MBB5808352.1"/>
    </source>
</evidence>
<evidence type="ECO:0000259" key="7">
    <source>
        <dbReference type="PROSITE" id="PS51898"/>
    </source>
</evidence>
<feature type="domain" description="Core-binding (CB)" evidence="8">
    <location>
        <begin position="77"/>
        <end position="189"/>
    </location>
</feature>
<organism evidence="9 10">
    <name type="scientific">Saccharothrix ecbatanensis</name>
    <dbReference type="NCBI Taxonomy" id="1105145"/>
    <lineage>
        <taxon>Bacteria</taxon>
        <taxon>Bacillati</taxon>
        <taxon>Actinomycetota</taxon>
        <taxon>Actinomycetes</taxon>
        <taxon>Pseudonocardiales</taxon>
        <taxon>Pseudonocardiaceae</taxon>
        <taxon>Saccharothrix</taxon>
    </lineage>
</organism>
<gene>
    <name evidence="9" type="ORF">F4560_008120</name>
</gene>
<dbReference type="GO" id="GO:0015074">
    <property type="term" value="P:DNA integration"/>
    <property type="evidence" value="ECO:0007669"/>
    <property type="project" value="UniProtKB-KW"/>
</dbReference>
<evidence type="ECO:0000256" key="5">
    <source>
        <dbReference type="PROSITE-ProRule" id="PRU01248"/>
    </source>
</evidence>
<dbReference type="InterPro" id="IPR013762">
    <property type="entry name" value="Integrase-like_cat_sf"/>
</dbReference>
<keyword evidence="2" id="KW-0229">DNA integration</keyword>
<dbReference type="PROSITE" id="PS51900">
    <property type="entry name" value="CB"/>
    <property type="match status" value="1"/>
</dbReference>
<dbReference type="EMBL" id="JACHMO010000001">
    <property type="protein sequence ID" value="MBB5808352.1"/>
    <property type="molecule type" value="Genomic_DNA"/>
</dbReference>
<proteinExistence type="inferred from homology"/>
<dbReference type="Pfam" id="PF00589">
    <property type="entry name" value="Phage_integrase"/>
    <property type="match status" value="1"/>
</dbReference>
<dbReference type="InterPro" id="IPR002104">
    <property type="entry name" value="Integrase_catalytic"/>
</dbReference>
<dbReference type="PANTHER" id="PTHR30349">
    <property type="entry name" value="PHAGE INTEGRASE-RELATED"/>
    <property type="match status" value="1"/>
</dbReference>
<protein>
    <submittedName>
        <fullName evidence="9">Integrase</fullName>
    </submittedName>
</protein>
<dbReference type="InterPro" id="IPR010998">
    <property type="entry name" value="Integrase_recombinase_N"/>
</dbReference>
<keyword evidence="10" id="KW-1185">Reference proteome</keyword>
<dbReference type="InterPro" id="IPR011010">
    <property type="entry name" value="DNA_brk_join_enz"/>
</dbReference>
<evidence type="ECO:0000256" key="6">
    <source>
        <dbReference type="SAM" id="MobiDB-lite"/>
    </source>
</evidence>
<sequence length="424" mass="47773">MTAQDSSEERRRRGSVRRRGNSLQVRVSAGVDPVTGKDVYLTETVKGVTRAAYKQADKLMTKLLAEVDEQRATSTAVTFSHAIDEWLKNVELEDNTRDSYVGYIERTIRPTLGKVQIRKLSARALESLYSELRRCRTRCDGKPFVEKHKVLGDHDCVKSKCKPHKCSPMAASSVRQIHAIISGVLNAAVRWEWIASSPAKVAQKPKQKPPQPDPPSPADAARLVDEAFKMDDDWGTLVWLVMTTGVRRGEICALRWSRVNFEEGTIDIRRSYTLRRGIGKEKDTKTHQMRRIALDNETLVLLMEHRQRCRERLAELDIELTPDMYVFLGVRKADPTVPYSPHAVSSRYKDMAERLKIDTHLHALRHYSATELLTAGVDLRTVAGRLGHGGGGATTLRVYAAWVAASDRKAAEILGSRMPKRKPK</sequence>
<dbReference type="Gene3D" id="1.10.443.10">
    <property type="entry name" value="Intergrase catalytic core"/>
    <property type="match status" value="1"/>
</dbReference>
<evidence type="ECO:0000313" key="10">
    <source>
        <dbReference type="Proteomes" id="UP000552097"/>
    </source>
</evidence>
<dbReference type="RefSeq" id="WP_184928270.1">
    <property type="nucleotide sequence ID" value="NZ_JACHMO010000001.1"/>
</dbReference>
<dbReference type="GO" id="GO:0006310">
    <property type="term" value="P:DNA recombination"/>
    <property type="evidence" value="ECO:0007669"/>
    <property type="project" value="UniProtKB-KW"/>
</dbReference>
<keyword evidence="4" id="KW-0233">DNA recombination</keyword>
<comment type="caution">
    <text evidence="9">The sequence shown here is derived from an EMBL/GenBank/DDBJ whole genome shotgun (WGS) entry which is preliminary data.</text>
</comment>
<reference evidence="9 10" key="1">
    <citation type="submission" date="2020-08" db="EMBL/GenBank/DDBJ databases">
        <title>Sequencing the genomes of 1000 actinobacteria strains.</title>
        <authorList>
            <person name="Klenk H.-P."/>
        </authorList>
    </citation>
    <scope>NUCLEOTIDE SEQUENCE [LARGE SCALE GENOMIC DNA]</scope>
    <source>
        <strain evidence="9 10">DSM 45486</strain>
    </source>
</reference>
<dbReference type="Pfam" id="PF14659">
    <property type="entry name" value="Phage_int_SAM_3"/>
    <property type="match status" value="1"/>
</dbReference>
<dbReference type="AlphaFoldDB" id="A0A7W9HTR0"/>
<name>A0A7W9HTR0_9PSEU</name>
<dbReference type="PROSITE" id="PS51898">
    <property type="entry name" value="TYR_RECOMBINASE"/>
    <property type="match status" value="1"/>
</dbReference>
<feature type="compositionally biased region" description="Pro residues" evidence="6">
    <location>
        <begin position="208"/>
        <end position="217"/>
    </location>
</feature>
<evidence type="ECO:0000256" key="2">
    <source>
        <dbReference type="ARBA" id="ARBA00022908"/>
    </source>
</evidence>
<dbReference type="InterPro" id="IPR050090">
    <property type="entry name" value="Tyrosine_recombinase_XerCD"/>
</dbReference>
<evidence type="ECO:0000256" key="4">
    <source>
        <dbReference type="ARBA" id="ARBA00023172"/>
    </source>
</evidence>
<dbReference type="InterPro" id="IPR004107">
    <property type="entry name" value="Integrase_SAM-like_N"/>
</dbReference>
<dbReference type="Proteomes" id="UP000552097">
    <property type="component" value="Unassembled WGS sequence"/>
</dbReference>
<dbReference type="GO" id="GO:0003677">
    <property type="term" value="F:DNA binding"/>
    <property type="evidence" value="ECO:0007669"/>
    <property type="project" value="UniProtKB-UniRule"/>
</dbReference>
<feature type="region of interest" description="Disordered" evidence="6">
    <location>
        <begin position="200"/>
        <end position="219"/>
    </location>
</feature>
<evidence type="ECO:0000256" key="3">
    <source>
        <dbReference type="ARBA" id="ARBA00023125"/>
    </source>
</evidence>
<comment type="similarity">
    <text evidence="1">Belongs to the 'phage' integrase family.</text>
</comment>
<feature type="domain" description="Tyr recombinase" evidence="7">
    <location>
        <begin position="210"/>
        <end position="412"/>
    </location>
</feature>
<keyword evidence="3 5" id="KW-0238">DNA-binding</keyword>
<evidence type="ECO:0000256" key="1">
    <source>
        <dbReference type="ARBA" id="ARBA00008857"/>
    </source>
</evidence>
<dbReference type="PANTHER" id="PTHR30349:SF41">
    <property type="entry name" value="INTEGRASE_RECOMBINASE PROTEIN MJ0367-RELATED"/>
    <property type="match status" value="1"/>
</dbReference>
<dbReference type="Gene3D" id="1.10.150.130">
    <property type="match status" value="1"/>
</dbReference>
<accession>A0A7W9HTR0</accession>
<dbReference type="InterPro" id="IPR044068">
    <property type="entry name" value="CB"/>
</dbReference>
<dbReference type="SUPFAM" id="SSF56349">
    <property type="entry name" value="DNA breaking-rejoining enzymes"/>
    <property type="match status" value="1"/>
</dbReference>
<evidence type="ECO:0000259" key="8">
    <source>
        <dbReference type="PROSITE" id="PS51900"/>
    </source>
</evidence>
<feature type="region of interest" description="Disordered" evidence="6">
    <location>
        <begin position="1"/>
        <end position="22"/>
    </location>
</feature>